<reference evidence="1 2" key="1">
    <citation type="submission" date="2024-09" db="EMBL/GenBank/DDBJ databases">
        <authorList>
            <person name="Sun Q."/>
            <person name="Mori K."/>
        </authorList>
    </citation>
    <scope>NUCLEOTIDE SEQUENCE [LARGE SCALE GENOMIC DNA]</scope>
    <source>
        <strain evidence="1 2">JCM 1334</strain>
    </source>
</reference>
<keyword evidence="2" id="KW-1185">Reference proteome</keyword>
<comment type="caution">
    <text evidence="1">The sequence shown here is derived from an EMBL/GenBank/DDBJ whole genome shotgun (WGS) entry which is preliminary data.</text>
</comment>
<proteinExistence type="predicted"/>
<evidence type="ECO:0000313" key="2">
    <source>
        <dbReference type="Proteomes" id="UP001589702"/>
    </source>
</evidence>
<gene>
    <name evidence="1" type="ORF">ACFFP1_23465</name>
</gene>
<sequence>MPETFALHTRLKPGAEQDYADAHAGIPAELFGAS</sequence>
<accession>A0ABV5Y611</accession>
<organism evidence="1 2">
    <name type="scientific">Arthrobacter ramosus</name>
    <dbReference type="NCBI Taxonomy" id="1672"/>
    <lineage>
        <taxon>Bacteria</taxon>
        <taxon>Bacillati</taxon>
        <taxon>Actinomycetota</taxon>
        <taxon>Actinomycetes</taxon>
        <taxon>Micrococcales</taxon>
        <taxon>Micrococcaceae</taxon>
        <taxon>Arthrobacter</taxon>
    </lineage>
</organism>
<dbReference type="RefSeq" id="WP_234754450.1">
    <property type="nucleotide sequence ID" value="NZ_BAAAWN010000001.1"/>
</dbReference>
<name>A0ABV5Y611_ARTRM</name>
<evidence type="ECO:0000313" key="1">
    <source>
        <dbReference type="EMBL" id="MFB9822437.1"/>
    </source>
</evidence>
<dbReference type="EMBL" id="JBHMBC010000041">
    <property type="protein sequence ID" value="MFB9822437.1"/>
    <property type="molecule type" value="Genomic_DNA"/>
</dbReference>
<protein>
    <submittedName>
        <fullName evidence="1">L-rhamnose mutarotase</fullName>
    </submittedName>
</protein>
<dbReference type="Proteomes" id="UP001589702">
    <property type="component" value="Unassembled WGS sequence"/>
</dbReference>